<name>A0A438NJS1_EXOME</name>
<evidence type="ECO:0000313" key="9">
    <source>
        <dbReference type="EMBL" id="RVX75990.1"/>
    </source>
</evidence>
<reference evidence="9 10" key="1">
    <citation type="submission" date="2017-03" db="EMBL/GenBank/DDBJ databases">
        <title>Genomes of endolithic fungi from Antarctica.</title>
        <authorList>
            <person name="Coleine C."/>
            <person name="Masonjones S."/>
            <person name="Stajich J.E."/>
        </authorList>
    </citation>
    <scope>NUCLEOTIDE SEQUENCE [LARGE SCALE GENOMIC DNA]</scope>
    <source>
        <strain evidence="9 10">CCFEE 6314</strain>
    </source>
</reference>
<feature type="transmembrane region" description="Helical" evidence="7">
    <location>
        <begin position="20"/>
        <end position="44"/>
    </location>
</feature>
<gene>
    <name evidence="9" type="ORF">B0A52_00347</name>
</gene>
<feature type="transmembrane region" description="Helical" evidence="7">
    <location>
        <begin position="439"/>
        <end position="460"/>
    </location>
</feature>
<evidence type="ECO:0000313" key="10">
    <source>
        <dbReference type="Proteomes" id="UP000288859"/>
    </source>
</evidence>
<evidence type="ECO:0000256" key="1">
    <source>
        <dbReference type="ARBA" id="ARBA00004141"/>
    </source>
</evidence>
<dbReference type="PANTHER" id="PTHR48022:SF11">
    <property type="entry name" value="MONOSACCHARIDE TRANSPORTER (HXT8), PUTATIVE (AFU_ORTHOLOGUE AFUA_2G08120)-RELATED"/>
    <property type="match status" value="1"/>
</dbReference>
<evidence type="ECO:0000256" key="6">
    <source>
        <dbReference type="SAM" id="MobiDB-lite"/>
    </source>
</evidence>
<feature type="transmembrane region" description="Helical" evidence="7">
    <location>
        <begin position="335"/>
        <end position="359"/>
    </location>
</feature>
<feature type="region of interest" description="Disordered" evidence="6">
    <location>
        <begin position="485"/>
        <end position="517"/>
    </location>
</feature>
<feature type="transmembrane region" description="Helical" evidence="7">
    <location>
        <begin position="270"/>
        <end position="288"/>
    </location>
</feature>
<dbReference type="AlphaFoldDB" id="A0A438NJS1"/>
<comment type="subcellular location">
    <subcellularLocation>
        <location evidence="1">Membrane</location>
        <topology evidence="1">Multi-pass membrane protein</topology>
    </subcellularLocation>
</comment>
<proteinExistence type="inferred from homology"/>
<keyword evidence="4 7" id="KW-1133">Transmembrane helix</keyword>
<sequence length="517" mass="56303">MTLHDSMASLPKRRFTPYNVAIVVIMGLGSMSYGYSASIISTTLAQPSFLVYMGLDQRSNATELIGLTGSLYQAGGFIGTFFVTFFADRWGRRVGIAVPAALTVITGALLAGSVNIGMFIAVRPFAGAAAYMIVSAVPVWMSEVVPANIRGPLVNIHGASILLGFCLACWIGYGFFHMESDSLSQWRGPIAFTCLPSILLLCCIYWLPESPRWLILHGRETEAEAILNKLHTPEEAAIELLQIRAQNELDKNLEDSYYALFTKPSYRKRVALGLFTTISIQFTAPLVVNNYGPIIYGGLGFDVNKQFLYQGGWLTLSFGGGLLSLVIVDLMPRPILLAGGILGCLGCLSVLTALVATYATSAEALASPNESALQAAVAMIYLYIVVFQSTLDGGQFVYLSEIFPTHLRAKGISLGMAGLNVINIVWLQVAPTAFENIGWKFYLCFIVPGTVMALIMLYWFPNTKGIPLEEISALFGDEVQHVVDPASREVDDEERGQGGRRNPREKEEVIQSETVSA</sequence>
<feature type="transmembrane region" description="Helical" evidence="7">
    <location>
        <begin position="94"/>
        <end position="114"/>
    </location>
</feature>
<evidence type="ECO:0000256" key="7">
    <source>
        <dbReference type="SAM" id="Phobius"/>
    </source>
</evidence>
<organism evidence="9 10">
    <name type="scientific">Exophiala mesophila</name>
    <name type="common">Black yeast-like fungus</name>
    <dbReference type="NCBI Taxonomy" id="212818"/>
    <lineage>
        <taxon>Eukaryota</taxon>
        <taxon>Fungi</taxon>
        <taxon>Dikarya</taxon>
        <taxon>Ascomycota</taxon>
        <taxon>Pezizomycotina</taxon>
        <taxon>Eurotiomycetes</taxon>
        <taxon>Chaetothyriomycetidae</taxon>
        <taxon>Chaetothyriales</taxon>
        <taxon>Herpotrichiellaceae</taxon>
        <taxon>Exophiala</taxon>
    </lineage>
</organism>
<feature type="transmembrane region" description="Helical" evidence="7">
    <location>
        <begin position="188"/>
        <end position="207"/>
    </location>
</feature>
<dbReference type="PROSITE" id="PS50850">
    <property type="entry name" value="MFS"/>
    <property type="match status" value="1"/>
</dbReference>
<feature type="transmembrane region" description="Helical" evidence="7">
    <location>
        <begin position="153"/>
        <end position="176"/>
    </location>
</feature>
<dbReference type="PANTHER" id="PTHR48022">
    <property type="entry name" value="PLASTIDIC GLUCOSE TRANSPORTER 4"/>
    <property type="match status" value="1"/>
</dbReference>
<keyword evidence="5 7" id="KW-0472">Membrane</keyword>
<dbReference type="SUPFAM" id="SSF103473">
    <property type="entry name" value="MFS general substrate transporter"/>
    <property type="match status" value="1"/>
</dbReference>
<evidence type="ECO:0000256" key="3">
    <source>
        <dbReference type="ARBA" id="ARBA00022692"/>
    </source>
</evidence>
<dbReference type="InterPro" id="IPR036259">
    <property type="entry name" value="MFS_trans_sf"/>
</dbReference>
<evidence type="ECO:0000256" key="2">
    <source>
        <dbReference type="ARBA" id="ARBA00010992"/>
    </source>
</evidence>
<feature type="transmembrane region" description="Helical" evidence="7">
    <location>
        <begin position="64"/>
        <end position="87"/>
    </location>
</feature>
<dbReference type="OrthoDB" id="6612291at2759"/>
<feature type="transmembrane region" description="Helical" evidence="7">
    <location>
        <begin position="308"/>
        <end position="328"/>
    </location>
</feature>
<accession>A0A438NJS1</accession>
<feature type="domain" description="Major facilitator superfamily (MFS) profile" evidence="8">
    <location>
        <begin position="22"/>
        <end position="464"/>
    </location>
</feature>
<feature type="transmembrane region" description="Helical" evidence="7">
    <location>
        <begin position="412"/>
        <end position="433"/>
    </location>
</feature>
<dbReference type="InterPro" id="IPR005828">
    <property type="entry name" value="MFS_sugar_transport-like"/>
</dbReference>
<dbReference type="GO" id="GO:0005351">
    <property type="term" value="F:carbohydrate:proton symporter activity"/>
    <property type="evidence" value="ECO:0007669"/>
    <property type="project" value="TreeGrafter"/>
</dbReference>
<dbReference type="InterPro" id="IPR050360">
    <property type="entry name" value="MFS_Sugar_Transporters"/>
</dbReference>
<comment type="caution">
    <text evidence="9">The sequence shown here is derived from an EMBL/GenBank/DDBJ whole genome shotgun (WGS) entry which is preliminary data.</text>
</comment>
<protein>
    <recommendedName>
        <fullName evidence="8">Major facilitator superfamily (MFS) profile domain-containing protein</fullName>
    </recommendedName>
</protein>
<evidence type="ECO:0000256" key="5">
    <source>
        <dbReference type="ARBA" id="ARBA00023136"/>
    </source>
</evidence>
<dbReference type="InterPro" id="IPR020846">
    <property type="entry name" value="MFS_dom"/>
</dbReference>
<dbReference type="Pfam" id="PF00083">
    <property type="entry name" value="Sugar_tr"/>
    <property type="match status" value="1"/>
</dbReference>
<feature type="transmembrane region" description="Helical" evidence="7">
    <location>
        <begin position="371"/>
        <end position="391"/>
    </location>
</feature>
<evidence type="ECO:0000259" key="8">
    <source>
        <dbReference type="PROSITE" id="PS50850"/>
    </source>
</evidence>
<dbReference type="GO" id="GO:0016020">
    <property type="term" value="C:membrane"/>
    <property type="evidence" value="ECO:0007669"/>
    <property type="project" value="UniProtKB-SubCell"/>
</dbReference>
<feature type="transmembrane region" description="Helical" evidence="7">
    <location>
        <begin position="120"/>
        <end position="141"/>
    </location>
</feature>
<dbReference type="Gene3D" id="1.20.1250.20">
    <property type="entry name" value="MFS general substrate transporter like domains"/>
    <property type="match status" value="1"/>
</dbReference>
<dbReference type="Proteomes" id="UP000288859">
    <property type="component" value="Unassembled WGS sequence"/>
</dbReference>
<keyword evidence="3 7" id="KW-0812">Transmembrane</keyword>
<dbReference type="VEuPathDB" id="FungiDB:PV10_06433"/>
<dbReference type="EMBL" id="NAJM01000001">
    <property type="protein sequence ID" value="RVX75990.1"/>
    <property type="molecule type" value="Genomic_DNA"/>
</dbReference>
<comment type="similarity">
    <text evidence="2">Belongs to the major facilitator superfamily. Sugar transporter (TC 2.A.1.1) family.</text>
</comment>
<evidence type="ECO:0000256" key="4">
    <source>
        <dbReference type="ARBA" id="ARBA00022989"/>
    </source>
</evidence>